<dbReference type="Gene3D" id="3.30.70.1820">
    <property type="entry name" value="L1 transposable element, RRM domain"/>
    <property type="match status" value="1"/>
</dbReference>
<feature type="compositionally biased region" description="Basic and acidic residues" evidence="1">
    <location>
        <begin position="39"/>
        <end position="48"/>
    </location>
</feature>
<feature type="region of interest" description="Disordered" evidence="1">
    <location>
        <begin position="35"/>
        <end position="71"/>
    </location>
</feature>
<dbReference type="Proteomes" id="UP001558613">
    <property type="component" value="Unassembled WGS sequence"/>
</dbReference>
<sequence>MSTKKASSHPKIVIPGQQVVARKTSDALVAHEYAMEVDGNSKEKRKEPSSLQNTPTKTLPKKQKSAESSEVSNAALMETLIDRFDQQDGKLSSIERKITENSIMIVSLTKSVEFNAAEIKDCKTKINLLDKQLTTVSTTHEDLINRTSELERYKRRWNLRIIGMKESTGEDIRREVVSLLAEIAPHLQHKLEDVVDTVHRIGPKTKEKTRQVIIQFCMRKYRDEFWRSTKVSDVCKVRGIKFAEDLSKGDREARAALWPKISEARAAGKKAYYRGPYGYIEGARIFKDG</sequence>
<dbReference type="PANTHER" id="PTHR11505">
    <property type="entry name" value="L1 TRANSPOSABLE ELEMENT-RELATED"/>
    <property type="match status" value="1"/>
</dbReference>
<evidence type="ECO:0008006" key="4">
    <source>
        <dbReference type="Google" id="ProtNLM"/>
    </source>
</evidence>
<accession>A0ABR3LCJ7</accession>
<organism evidence="2 3">
    <name type="scientific">Cirrhinus molitorella</name>
    <name type="common">mud carp</name>
    <dbReference type="NCBI Taxonomy" id="172907"/>
    <lineage>
        <taxon>Eukaryota</taxon>
        <taxon>Metazoa</taxon>
        <taxon>Chordata</taxon>
        <taxon>Craniata</taxon>
        <taxon>Vertebrata</taxon>
        <taxon>Euteleostomi</taxon>
        <taxon>Actinopterygii</taxon>
        <taxon>Neopterygii</taxon>
        <taxon>Teleostei</taxon>
        <taxon>Ostariophysi</taxon>
        <taxon>Cypriniformes</taxon>
        <taxon>Cyprinidae</taxon>
        <taxon>Labeoninae</taxon>
        <taxon>Labeonini</taxon>
        <taxon>Cirrhinus</taxon>
    </lineage>
</organism>
<evidence type="ECO:0000256" key="1">
    <source>
        <dbReference type="SAM" id="MobiDB-lite"/>
    </source>
</evidence>
<proteinExistence type="predicted"/>
<name>A0ABR3LCJ7_9TELE</name>
<comment type="caution">
    <text evidence="2">The sequence shown here is derived from an EMBL/GenBank/DDBJ whole genome shotgun (WGS) entry which is preliminary data.</text>
</comment>
<dbReference type="Gene3D" id="1.20.5.340">
    <property type="match status" value="1"/>
</dbReference>
<evidence type="ECO:0000313" key="2">
    <source>
        <dbReference type="EMBL" id="KAL1250622.1"/>
    </source>
</evidence>
<reference evidence="2 3" key="1">
    <citation type="submission" date="2023-09" db="EMBL/GenBank/DDBJ databases">
        <authorList>
            <person name="Wang M."/>
        </authorList>
    </citation>
    <scope>NUCLEOTIDE SEQUENCE [LARGE SCALE GENOMIC DNA]</scope>
    <source>
        <strain evidence="2">GT-2023</strain>
        <tissue evidence="2">Liver</tissue>
    </source>
</reference>
<gene>
    <name evidence="2" type="ORF">QQF64_018418</name>
</gene>
<dbReference type="EMBL" id="JAYMGO010000022">
    <property type="protein sequence ID" value="KAL1250622.1"/>
    <property type="molecule type" value="Genomic_DNA"/>
</dbReference>
<dbReference type="InterPro" id="IPR004244">
    <property type="entry name" value="Transposase_22"/>
</dbReference>
<evidence type="ECO:0000313" key="3">
    <source>
        <dbReference type="Proteomes" id="UP001558613"/>
    </source>
</evidence>
<protein>
    <recommendedName>
        <fullName evidence="4">L1 transposable element RRM domain-containing protein</fullName>
    </recommendedName>
</protein>
<keyword evidence="3" id="KW-1185">Reference proteome</keyword>